<dbReference type="Pfam" id="PF02743">
    <property type="entry name" value="dCache_1"/>
    <property type="match status" value="1"/>
</dbReference>
<dbReference type="EMBL" id="AZAC01000034">
    <property type="protein sequence ID" value="KIX12063.1"/>
    <property type="molecule type" value="Genomic_DNA"/>
</dbReference>
<dbReference type="PROSITE" id="PS50111">
    <property type="entry name" value="CHEMOTAXIS_TRANSDUC_2"/>
    <property type="match status" value="1"/>
</dbReference>
<dbReference type="SMART" id="SM00283">
    <property type="entry name" value="MA"/>
    <property type="match status" value="1"/>
</dbReference>
<comment type="subcellular location">
    <subcellularLocation>
        <location evidence="1">Cell membrane</location>
        <topology evidence="1">Multi-pass membrane protein</topology>
    </subcellularLocation>
</comment>
<dbReference type="Proteomes" id="UP000032233">
    <property type="component" value="Unassembled WGS sequence"/>
</dbReference>
<evidence type="ECO:0000256" key="8">
    <source>
        <dbReference type="PROSITE-ProRule" id="PRU00284"/>
    </source>
</evidence>
<dbReference type="GO" id="GO:0004888">
    <property type="term" value="F:transmembrane signaling receptor activity"/>
    <property type="evidence" value="ECO:0007669"/>
    <property type="project" value="TreeGrafter"/>
</dbReference>
<dbReference type="GO" id="GO:0006935">
    <property type="term" value="P:chemotaxis"/>
    <property type="evidence" value="ECO:0007669"/>
    <property type="project" value="UniProtKB-KW"/>
</dbReference>
<dbReference type="GO" id="GO:0005886">
    <property type="term" value="C:plasma membrane"/>
    <property type="evidence" value="ECO:0007669"/>
    <property type="project" value="UniProtKB-SubCell"/>
</dbReference>
<evidence type="ECO:0000256" key="9">
    <source>
        <dbReference type="SAM" id="Coils"/>
    </source>
</evidence>
<keyword evidence="13" id="KW-1185">Reference proteome</keyword>
<feature type="domain" description="Methyl-accepting transducer" evidence="11">
    <location>
        <begin position="321"/>
        <end position="550"/>
    </location>
</feature>
<dbReference type="STRING" id="1429043.X474_19595"/>
<comment type="caution">
    <text evidence="12">The sequence shown here is derived from an EMBL/GenBank/DDBJ whole genome shotgun (WGS) entry which is preliminary data.</text>
</comment>
<dbReference type="InterPro" id="IPR051310">
    <property type="entry name" value="MCP_chemotaxis"/>
</dbReference>
<dbReference type="GO" id="GO:0007165">
    <property type="term" value="P:signal transduction"/>
    <property type="evidence" value="ECO:0007669"/>
    <property type="project" value="UniProtKB-KW"/>
</dbReference>
<gene>
    <name evidence="12" type="ORF">X474_19595</name>
</gene>
<dbReference type="InParanoid" id="A0A0D2HNE5"/>
<accession>A0A0D2HNE5</accession>
<dbReference type="AlphaFoldDB" id="A0A0D2HNE5"/>
<keyword evidence="3" id="KW-0145">Chemotaxis</keyword>
<evidence type="ECO:0000256" key="10">
    <source>
        <dbReference type="SAM" id="Phobius"/>
    </source>
</evidence>
<dbReference type="OrthoDB" id="9765170at2"/>
<evidence type="ECO:0000256" key="4">
    <source>
        <dbReference type="ARBA" id="ARBA00022692"/>
    </source>
</evidence>
<evidence type="ECO:0000256" key="1">
    <source>
        <dbReference type="ARBA" id="ARBA00004651"/>
    </source>
</evidence>
<dbReference type="CDD" id="cd12912">
    <property type="entry name" value="PDC2_MCP_like"/>
    <property type="match status" value="1"/>
</dbReference>
<keyword evidence="2" id="KW-1003">Cell membrane</keyword>
<keyword evidence="5 10" id="KW-1133">Transmembrane helix</keyword>
<evidence type="ECO:0000256" key="3">
    <source>
        <dbReference type="ARBA" id="ARBA00022500"/>
    </source>
</evidence>
<dbReference type="PANTHER" id="PTHR43531:SF11">
    <property type="entry name" value="METHYL-ACCEPTING CHEMOTAXIS PROTEIN 3"/>
    <property type="match status" value="1"/>
</dbReference>
<dbReference type="PATRIC" id="fig|1429043.3.peg.4152"/>
<evidence type="ECO:0000256" key="2">
    <source>
        <dbReference type="ARBA" id="ARBA00022475"/>
    </source>
</evidence>
<evidence type="ECO:0000259" key="11">
    <source>
        <dbReference type="PROSITE" id="PS50111"/>
    </source>
</evidence>
<evidence type="ECO:0000256" key="6">
    <source>
        <dbReference type="ARBA" id="ARBA00023136"/>
    </source>
</evidence>
<evidence type="ECO:0000256" key="5">
    <source>
        <dbReference type="ARBA" id="ARBA00022989"/>
    </source>
</evidence>
<proteinExistence type="inferred from homology"/>
<name>A0A0D2HNE5_9BACT</name>
<dbReference type="Pfam" id="PF00015">
    <property type="entry name" value="MCPsignal"/>
    <property type="match status" value="1"/>
</dbReference>
<dbReference type="RefSeq" id="WP_044350791.1">
    <property type="nucleotide sequence ID" value="NZ_AZAC01000034.1"/>
</dbReference>
<sequence length="596" mass="64275">MKKLNLKLKIILPIVTLIVLSMGFATFFSYRSSSIILEQSITQKIKGISSAAAHNLGVWCQDKIWELNGLSGLPELKQGVLSYQGKNLAQADDTLVSFGEKRNLYERLALVNKNGEYLATSDGDREVRLNIQDRPYFQKALAGNPAVSPVLKSRVSGHPIITVAVPIKEGSSVAGVLVGIIDLQKVTDQLITPLDTGGAGYLYVLDDSGRIVSHPDQSLVLNNQVAETDFGRQILRQQHGVHLYDYQGIEKIAAFCTAPLLNWRVVATADTETLFAMAKVVRNKSLMIGGIVILLGLFLTLWLGVSITKPVVRELTTLEVSSAEVSTAASQVAATGQSLAQGASTQAETVQDFSLVLESISQQIEKNNLSTATARDFSKETQVLTEEAGEAMQNLDQGMDQLQEASGEMAGIVRTIEEIAFKTNLLSLNAAVEAARAGEAGRGFSVVAEEVGSLAANTAKAAQETGALIQANLERIKVNTNLVRTTSQGFAKLTDMAGKSAVLMSEIAEANQEQTREVKHLNQSMRQVDDTIQNQSSFAEESAAASEELHNQAREVAQVVENLGQVIHGMKDRADELPVRTSLNKPVTARLLTHGA</sequence>
<feature type="transmembrane region" description="Helical" evidence="10">
    <location>
        <begin position="6"/>
        <end position="30"/>
    </location>
</feature>
<dbReference type="SUPFAM" id="SSF103190">
    <property type="entry name" value="Sensory domain-like"/>
    <property type="match status" value="1"/>
</dbReference>
<reference evidence="12 13" key="1">
    <citation type="submission" date="2013-11" db="EMBL/GenBank/DDBJ databases">
        <title>Metagenomic analysis of a methanogenic consortium involved in long chain n-alkane degradation.</title>
        <authorList>
            <person name="Davidova I.A."/>
            <person name="Callaghan A.V."/>
            <person name="Wawrik B."/>
            <person name="Pruitt S."/>
            <person name="Marks C."/>
            <person name="Duncan K.E."/>
            <person name="Suflita J.M."/>
        </authorList>
    </citation>
    <scope>NUCLEOTIDE SEQUENCE [LARGE SCALE GENOMIC DNA]</scope>
    <source>
        <strain evidence="12 13">SPR</strain>
    </source>
</reference>
<evidence type="ECO:0000313" key="13">
    <source>
        <dbReference type="Proteomes" id="UP000032233"/>
    </source>
</evidence>
<dbReference type="InterPro" id="IPR004089">
    <property type="entry name" value="MCPsignal_dom"/>
</dbReference>
<dbReference type="Gene3D" id="3.30.450.20">
    <property type="entry name" value="PAS domain"/>
    <property type="match status" value="1"/>
</dbReference>
<evidence type="ECO:0000256" key="7">
    <source>
        <dbReference type="ARBA" id="ARBA00029447"/>
    </source>
</evidence>
<dbReference type="SUPFAM" id="SSF58104">
    <property type="entry name" value="Methyl-accepting chemotaxis protein (MCP) signaling domain"/>
    <property type="match status" value="1"/>
</dbReference>
<keyword evidence="8" id="KW-0807">Transducer</keyword>
<protein>
    <submittedName>
        <fullName evidence="12">Methyl-accepting chemotaxis protein</fullName>
    </submittedName>
</protein>
<keyword evidence="4 10" id="KW-0812">Transmembrane</keyword>
<dbReference type="InterPro" id="IPR033479">
    <property type="entry name" value="dCache_1"/>
</dbReference>
<dbReference type="Gene3D" id="1.10.287.950">
    <property type="entry name" value="Methyl-accepting chemotaxis protein"/>
    <property type="match status" value="1"/>
</dbReference>
<organism evidence="12 13">
    <name type="scientific">Dethiosulfatarculus sandiegensis</name>
    <dbReference type="NCBI Taxonomy" id="1429043"/>
    <lineage>
        <taxon>Bacteria</taxon>
        <taxon>Pseudomonadati</taxon>
        <taxon>Thermodesulfobacteriota</taxon>
        <taxon>Desulfarculia</taxon>
        <taxon>Desulfarculales</taxon>
        <taxon>Desulfarculaceae</taxon>
        <taxon>Dethiosulfatarculus</taxon>
    </lineage>
</organism>
<feature type="transmembrane region" description="Helical" evidence="10">
    <location>
        <begin position="286"/>
        <end position="305"/>
    </location>
</feature>
<keyword evidence="9" id="KW-0175">Coiled coil</keyword>
<dbReference type="PANTHER" id="PTHR43531">
    <property type="entry name" value="PROTEIN ICFG"/>
    <property type="match status" value="1"/>
</dbReference>
<feature type="coiled-coil region" evidence="9">
    <location>
        <begin position="504"/>
        <end position="531"/>
    </location>
</feature>
<evidence type="ECO:0000313" key="12">
    <source>
        <dbReference type="EMBL" id="KIX12063.1"/>
    </source>
</evidence>
<keyword evidence="6 10" id="KW-0472">Membrane</keyword>
<comment type="similarity">
    <text evidence="7">Belongs to the methyl-accepting chemotaxis (MCP) protein family.</text>
</comment>
<dbReference type="CDD" id="cd12914">
    <property type="entry name" value="PDC1_DGC_like"/>
    <property type="match status" value="1"/>
</dbReference>
<dbReference type="InterPro" id="IPR029151">
    <property type="entry name" value="Sensor-like_sf"/>
</dbReference>